<dbReference type="Pfam" id="PF07690">
    <property type="entry name" value="MFS_1"/>
    <property type="match status" value="1"/>
</dbReference>
<dbReference type="PROSITE" id="PS50850">
    <property type="entry name" value="MFS"/>
    <property type="match status" value="1"/>
</dbReference>
<keyword evidence="2 5" id="KW-0812">Transmembrane</keyword>
<dbReference type="OrthoDB" id="2250022at2759"/>
<dbReference type="GO" id="GO:0022857">
    <property type="term" value="F:transmembrane transporter activity"/>
    <property type="evidence" value="ECO:0007669"/>
    <property type="project" value="InterPro"/>
</dbReference>
<sequence length="142" mass="16052">MRSIFYPRDERSRVWRVTFLCCMANFINAADRVIMPLAVNPIADHFKWDLHQHGWVLSAFSVGYMSSMILGGSAAKRYGGSIVLMTAVLLWSLSSFVTPWFAFSTSTLVALRFLLGVGEGIGKLLSFIPDFQFFIFVEFSHL</sequence>
<evidence type="ECO:0000256" key="1">
    <source>
        <dbReference type="ARBA" id="ARBA00004141"/>
    </source>
</evidence>
<dbReference type="GO" id="GO:0006820">
    <property type="term" value="P:monoatomic anion transport"/>
    <property type="evidence" value="ECO:0007669"/>
    <property type="project" value="TreeGrafter"/>
</dbReference>
<dbReference type="SUPFAM" id="SSF103473">
    <property type="entry name" value="MFS general substrate transporter"/>
    <property type="match status" value="1"/>
</dbReference>
<evidence type="ECO:0000313" key="8">
    <source>
        <dbReference type="Proteomes" id="UP000272942"/>
    </source>
</evidence>
<evidence type="ECO:0000256" key="3">
    <source>
        <dbReference type="ARBA" id="ARBA00022989"/>
    </source>
</evidence>
<evidence type="ECO:0000313" key="9">
    <source>
        <dbReference type="WBParaSite" id="ECPE_0001575901-mRNA-1"/>
    </source>
</evidence>
<feature type="domain" description="Major facilitator superfamily (MFS) profile" evidence="6">
    <location>
        <begin position="17"/>
        <end position="142"/>
    </location>
</feature>
<keyword evidence="3 5" id="KW-1133">Transmembrane helix</keyword>
<evidence type="ECO:0000313" key="7">
    <source>
        <dbReference type="EMBL" id="VDP92990.1"/>
    </source>
</evidence>
<accession>A0A183B934</accession>
<dbReference type="PANTHER" id="PTHR11662">
    <property type="entry name" value="SOLUTE CARRIER FAMILY 17"/>
    <property type="match status" value="1"/>
</dbReference>
<dbReference type="GO" id="GO:0016020">
    <property type="term" value="C:membrane"/>
    <property type="evidence" value="ECO:0007669"/>
    <property type="project" value="UniProtKB-SubCell"/>
</dbReference>
<organism evidence="9">
    <name type="scientific">Echinostoma caproni</name>
    <dbReference type="NCBI Taxonomy" id="27848"/>
    <lineage>
        <taxon>Eukaryota</taxon>
        <taxon>Metazoa</taxon>
        <taxon>Spiralia</taxon>
        <taxon>Lophotrochozoa</taxon>
        <taxon>Platyhelminthes</taxon>
        <taxon>Trematoda</taxon>
        <taxon>Digenea</taxon>
        <taxon>Plagiorchiida</taxon>
        <taxon>Echinostomata</taxon>
        <taxon>Echinostomatoidea</taxon>
        <taxon>Echinostomatidae</taxon>
        <taxon>Echinostoma</taxon>
    </lineage>
</organism>
<gene>
    <name evidence="7" type="ORF">ECPE_LOCUS15718</name>
</gene>
<dbReference type="InterPro" id="IPR036259">
    <property type="entry name" value="MFS_trans_sf"/>
</dbReference>
<protein>
    <submittedName>
        <fullName evidence="9">MFS domain-containing protein</fullName>
    </submittedName>
</protein>
<dbReference type="AlphaFoldDB" id="A0A183B934"/>
<dbReference type="Gene3D" id="1.20.1250.20">
    <property type="entry name" value="MFS general substrate transporter like domains"/>
    <property type="match status" value="1"/>
</dbReference>
<proteinExistence type="predicted"/>
<dbReference type="PANTHER" id="PTHR11662:SF40">
    <property type="entry name" value="MAJOR FACILITATOR SUPERFAMILY (MFS) PROFILE DOMAIN-CONTAINING PROTEIN"/>
    <property type="match status" value="1"/>
</dbReference>
<dbReference type="WBParaSite" id="ECPE_0001575901-mRNA-1">
    <property type="protein sequence ID" value="ECPE_0001575901-mRNA-1"/>
    <property type="gene ID" value="ECPE_0001575901"/>
</dbReference>
<keyword evidence="4 5" id="KW-0472">Membrane</keyword>
<dbReference type="InterPro" id="IPR020846">
    <property type="entry name" value="MFS_dom"/>
</dbReference>
<keyword evidence="8" id="KW-1185">Reference proteome</keyword>
<evidence type="ECO:0000256" key="5">
    <source>
        <dbReference type="SAM" id="Phobius"/>
    </source>
</evidence>
<evidence type="ECO:0000256" key="4">
    <source>
        <dbReference type="ARBA" id="ARBA00023136"/>
    </source>
</evidence>
<reference evidence="7 8" key="2">
    <citation type="submission" date="2018-11" db="EMBL/GenBank/DDBJ databases">
        <authorList>
            <consortium name="Pathogen Informatics"/>
        </authorList>
    </citation>
    <scope>NUCLEOTIDE SEQUENCE [LARGE SCALE GENOMIC DNA]</scope>
    <source>
        <strain evidence="7 8">Egypt</strain>
    </source>
</reference>
<dbReference type="Proteomes" id="UP000272942">
    <property type="component" value="Unassembled WGS sequence"/>
</dbReference>
<name>A0A183B934_9TREM</name>
<evidence type="ECO:0000256" key="2">
    <source>
        <dbReference type="ARBA" id="ARBA00022692"/>
    </source>
</evidence>
<dbReference type="InterPro" id="IPR011701">
    <property type="entry name" value="MFS"/>
</dbReference>
<feature type="transmembrane region" description="Helical" evidence="5">
    <location>
        <begin position="82"/>
        <end position="103"/>
    </location>
</feature>
<feature type="transmembrane region" description="Helical" evidence="5">
    <location>
        <begin position="53"/>
        <end position="70"/>
    </location>
</feature>
<evidence type="ECO:0000259" key="6">
    <source>
        <dbReference type="PROSITE" id="PS50850"/>
    </source>
</evidence>
<reference evidence="9" key="1">
    <citation type="submission" date="2016-06" db="UniProtKB">
        <authorList>
            <consortium name="WormBaseParasite"/>
        </authorList>
    </citation>
    <scope>IDENTIFICATION</scope>
</reference>
<comment type="subcellular location">
    <subcellularLocation>
        <location evidence="1">Membrane</location>
        <topology evidence="1">Multi-pass membrane protein</topology>
    </subcellularLocation>
</comment>
<dbReference type="EMBL" id="UZAN01061558">
    <property type="protein sequence ID" value="VDP92990.1"/>
    <property type="molecule type" value="Genomic_DNA"/>
</dbReference>
<dbReference type="InterPro" id="IPR050382">
    <property type="entry name" value="MFS_Na/Anion_cotransporter"/>
</dbReference>